<feature type="region of interest" description="Disordered" evidence="1">
    <location>
        <begin position="1"/>
        <end position="237"/>
    </location>
</feature>
<sequence length="283" mass="31484">MSRSQSPSDDEAPEAFSFGASKKSAEGEERALQQFHAAEKQKLKEKRRQKDRVLKERKAQSTGKGKGKAREIAFTEEDEESEAESAAPERDDLEARMERAMREAQAEMDEEDGDDDEDFEMGGMQSEEDEEDGSGQEEEVESADEEPSPAQSRTAQKKDYLPDHLFASAFSQLPSDDTPKSKSKSKKRAASPPTKKRKRVQKSAKDLVVGSRVVRTLPSQTARPSTTHPKGLAPPRAATKLVERTLNLRGDARAAKLRGWERRPANVGVMKRNGPAARFVRDD</sequence>
<dbReference type="Proteomes" id="UP000703269">
    <property type="component" value="Unassembled WGS sequence"/>
</dbReference>
<feature type="compositionally biased region" description="Acidic residues" evidence="1">
    <location>
        <begin position="74"/>
        <end position="83"/>
    </location>
</feature>
<accession>A0A9P3GQ48</accession>
<reference evidence="2 3" key="1">
    <citation type="submission" date="2021-08" db="EMBL/GenBank/DDBJ databases">
        <title>Draft Genome Sequence of Phanerochaete sordida strain YK-624.</title>
        <authorList>
            <person name="Mori T."/>
            <person name="Dohra H."/>
            <person name="Suzuki T."/>
            <person name="Kawagishi H."/>
            <person name="Hirai H."/>
        </authorList>
    </citation>
    <scope>NUCLEOTIDE SEQUENCE [LARGE SCALE GENOMIC DNA]</scope>
    <source>
        <strain evidence="2 3">YK-624</strain>
    </source>
</reference>
<feature type="compositionally biased region" description="Basic residues" evidence="1">
    <location>
        <begin position="181"/>
        <end position="202"/>
    </location>
</feature>
<dbReference type="OrthoDB" id="3253399at2759"/>
<organism evidence="2 3">
    <name type="scientific">Phanerochaete sordida</name>
    <dbReference type="NCBI Taxonomy" id="48140"/>
    <lineage>
        <taxon>Eukaryota</taxon>
        <taxon>Fungi</taxon>
        <taxon>Dikarya</taxon>
        <taxon>Basidiomycota</taxon>
        <taxon>Agaricomycotina</taxon>
        <taxon>Agaricomycetes</taxon>
        <taxon>Polyporales</taxon>
        <taxon>Phanerochaetaceae</taxon>
        <taxon>Phanerochaete</taxon>
    </lineage>
</organism>
<comment type="caution">
    <text evidence="2">The sequence shown here is derived from an EMBL/GenBank/DDBJ whole genome shotgun (WGS) entry which is preliminary data.</text>
</comment>
<feature type="compositionally biased region" description="Basic and acidic residues" evidence="1">
    <location>
        <begin position="23"/>
        <end position="42"/>
    </location>
</feature>
<dbReference type="EMBL" id="BPQB01000099">
    <property type="protein sequence ID" value="GJE99038.1"/>
    <property type="molecule type" value="Genomic_DNA"/>
</dbReference>
<evidence type="ECO:0000313" key="3">
    <source>
        <dbReference type="Proteomes" id="UP000703269"/>
    </source>
</evidence>
<evidence type="ECO:0000256" key="1">
    <source>
        <dbReference type="SAM" id="MobiDB-lite"/>
    </source>
</evidence>
<dbReference type="AlphaFoldDB" id="A0A9P3GQ48"/>
<evidence type="ECO:0000313" key="2">
    <source>
        <dbReference type="EMBL" id="GJE99038.1"/>
    </source>
</evidence>
<feature type="compositionally biased region" description="Polar residues" evidence="1">
    <location>
        <begin position="217"/>
        <end position="228"/>
    </location>
</feature>
<feature type="compositionally biased region" description="Acidic residues" evidence="1">
    <location>
        <begin position="106"/>
        <end position="147"/>
    </location>
</feature>
<gene>
    <name evidence="2" type="ORF">PsYK624_152760</name>
</gene>
<protein>
    <submittedName>
        <fullName evidence="2">Uncharacterized protein</fullName>
    </submittedName>
</protein>
<keyword evidence="3" id="KW-1185">Reference proteome</keyword>
<feature type="compositionally biased region" description="Basic and acidic residues" evidence="1">
    <location>
        <begin position="87"/>
        <end position="105"/>
    </location>
</feature>
<proteinExistence type="predicted"/>
<name>A0A9P3GQ48_9APHY</name>